<name>A0A412Y1Q1_BACFG</name>
<organism evidence="2 3">
    <name type="scientific">Bacteroides fragilis</name>
    <dbReference type="NCBI Taxonomy" id="817"/>
    <lineage>
        <taxon>Bacteria</taxon>
        <taxon>Pseudomonadati</taxon>
        <taxon>Bacteroidota</taxon>
        <taxon>Bacteroidia</taxon>
        <taxon>Bacteroidales</taxon>
        <taxon>Bacteroidaceae</taxon>
        <taxon>Bacteroides</taxon>
    </lineage>
</organism>
<dbReference type="Proteomes" id="UP000286270">
    <property type="component" value="Unassembled WGS sequence"/>
</dbReference>
<dbReference type="EMBL" id="QRZH01000014">
    <property type="protein sequence ID" value="RGV51128.1"/>
    <property type="molecule type" value="Genomic_DNA"/>
</dbReference>
<dbReference type="AlphaFoldDB" id="A0A412Y1Q1"/>
<comment type="caution">
    <text evidence="2">The sequence shown here is derived from an EMBL/GenBank/DDBJ whole genome shotgun (WGS) entry which is preliminary data.</text>
</comment>
<feature type="transmembrane region" description="Helical" evidence="1">
    <location>
        <begin position="37"/>
        <end position="61"/>
    </location>
</feature>
<keyword evidence="1" id="KW-0812">Transmembrane</keyword>
<keyword evidence="1" id="KW-1133">Transmembrane helix</keyword>
<keyword evidence="1" id="KW-0472">Membrane</keyword>
<feature type="transmembrane region" description="Helical" evidence="1">
    <location>
        <begin position="174"/>
        <end position="192"/>
    </location>
</feature>
<accession>A0A412Y1Q1</accession>
<protein>
    <recommendedName>
        <fullName evidence="4">Transmembrane protein</fullName>
    </recommendedName>
</protein>
<proteinExistence type="predicted"/>
<evidence type="ECO:0000313" key="2">
    <source>
        <dbReference type="EMBL" id="RGV51128.1"/>
    </source>
</evidence>
<gene>
    <name evidence="2" type="ORF">DWW08_15850</name>
</gene>
<feature type="transmembrane region" description="Helical" evidence="1">
    <location>
        <begin position="141"/>
        <end position="162"/>
    </location>
</feature>
<reference evidence="2 3" key="1">
    <citation type="submission" date="2018-08" db="EMBL/GenBank/DDBJ databases">
        <title>A genome reference for cultivated species of the human gut microbiota.</title>
        <authorList>
            <person name="Zou Y."/>
            <person name="Xue W."/>
            <person name="Luo G."/>
        </authorList>
    </citation>
    <scope>NUCLEOTIDE SEQUENCE [LARGE SCALE GENOMIC DNA]</scope>
    <source>
        <strain evidence="2 3">AF14-26</strain>
    </source>
</reference>
<evidence type="ECO:0000256" key="1">
    <source>
        <dbReference type="SAM" id="Phobius"/>
    </source>
</evidence>
<sequence length="319" mass="37057">MMEQKKKSSKQWRREIIADVERREAEKKKEKWRIRRCWLVIYGSTFSFSLLVLSIVLLNLYNDKVTFTNIILGLITINGGYCLAGYIIIKTVWSLHPKIPLKNDGKLKSIALPDCWKSSTGEKYKFNRIDDKQIVIDNDYVLARIFLFLFLFIIFLGLVYFADATPSKLSTEGFVNALLFLEIDVVMLWAAISQILKPWRRIVFDRVSKTITIPARFIFQKKETIPYDQAVVTLFGNYHAKTLSGKGEEEIVIANPRRSLGGIPLGIAGGIDAAKRFARFIQVYMEEEELPDMPEFEKYRNKEKQENAEIEKEIPIWKR</sequence>
<evidence type="ECO:0000313" key="3">
    <source>
        <dbReference type="Proteomes" id="UP000286270"/>
    </source>
</evidence>
<evidence type="ECO:0008006" key="4">
    <source>
        <dbReference type="Google" id="ProtNLM"/>
    </source>
</evidence>
<dbReference type="RefSeq" id="WP_122143043.1">
    <property type="nucleotide sequence ID" value="NZ_JAFKPM010000007.1"/>
</dbReference>
<feature type="transmembrane region" description="Helical" evidence="1">
    <location>
        <begin position="67"/>
        <end position="89"/>
    </location>
</feature>